<sequence length="571" mass="64252">MRRWLLARQVSVTLRNYVVSSPRIIPNNNPISFLHSPSTPLPHRFFSQITDPPLAPVIADVITADVEPQNGVVNDVIEVEEEEEEEKPYEINVEELEKVESLLQSNDADFESLLDSIHFTLHQDSVIKILETSNVSGYNLIRFIKWALDKNESFDVTVSVVESLVSNVCSGGGVLREKLVYSLWDFVKDIAEKERVGGGRALNTDILNELIKSFSKLGKGRTAHEVFDKFELFQCVPNADTYYFTIEALCRRKDFDQAWSLCQKMIDAEIIPDDEKLGKIISWFSKGQRVKQAHSVYLAAKEKGKQVPVSSATFLIAKLCEQSKTARLNGKPVTRKLKPVGESGEENENVRLALEILNDIPGEEKKRATRSFSAVIQALCRIKDVDAAKELILKMIVDGPPPGNGVFNFVITEYAKAGQLVQAIEMLRLLESRGLKPDLYTYAVLMSGYSNGGEMEEAKKILEEAKKKHVKLTPVIYHTIIRGYCKLEQFDEALKLLTEMKDFGVRPTADEYEKLIQSLCLKALDWETAEKLQEEMKENGLHLKGISRALIRAVKEMEKEVADDGNISSAA</sequence>
<dbReference type="SUPFAM" id="SSF81901">
    <property type="entry name" value="HCP-like"/>
    <property type="match status" value="1"/>
</dbReference>
<feature type="repeat" description="PPR" evidence="3">
    <location>
        <begin position="438"/>
        <end position="472"/>
    </location>
</feature>
<gene>
    <name evidence="4" type="ORF">LLUT_LOCUS30549</name>
</gene>
<proteinExistence type="inferred from homology"/>
<dbReference type="AlphaFoldDB" id="A0AAV1Y8S2"/>
<evidence type="ECO:0000256" key="2">
    <source>
        <dbReference type="ARBA" id="ARBA00022737"/>
    </source>
</evidence>
<dbReference type="EMBL" id="CAXHTB010000022">
    <property type="protein sequence ID" value="CAL0329489.1"/>
    <property type="molecule type" value="Genomic_DNA"/>
</dbReference>
<feature type="repeat" description="PPR" evidence="3">
    <location>
        <begin position="238"/>
        <end position="272"/>
    </location>
</feature>
<dbReference type="Pfam" id="PF01535">
    <property type="entry name" value="PPR"/>
    <property type="match status" value="3"/>
</dbReference>
<keyword evidence="2" id="KW-0677">Repeat</keyword>
<dbReference type="PROSITE" id="PS51375">
    <property type="entry name" value="PPR"/>
    <property type="match status" value="6"/>
</dbReference>
<dbReference type="Gene3D" id="1.25.40.10">
    <property type="entry name" value="Tetratricopeptide repeat domain"/>
    <property type="match status" value="3"/>
</dbReference>
<evidence type="ECO:0008006" key="6">
    <source>
        <dbReference type="Google" id="ProtNLM"/>
    </source>
</evidence>
<feature type="repeat" description="PPR" evidence="3">
    <location>
        <begin position="473"/>
        <end position="507"/>
    </location>
</feature>
<evidence type="ECO:0000256" key="1">
    <source>
        <dbReference type="ARBA" id="ARBA00007626"/>
    </source>
</evidence>
<organism evidence="4 5">
    <name type="scientific">Lupinus luteus</name>
    <name type="common">European yellow lupine</name>
    <dbReference type="NCBI Taxonomy" id="3873"/>
    <lineage>
        <taxon>Eukaryota</taxon>
        <taxon>Viridiplantae</taxon>
        <taxon>Streptophyta</taxon>
        <taxon>Embryophyta</taxon>
        <taxon>Tracheophyta</taxon>
        <taxon>Spermatophyta</taxon>
        <taxon>Magnoliopsida</taxon>
        <taxon>eudicotyledons</taxon>
        <taxon>Gunneridae</taxon>
        <taxon>Pentapetalae</taxon>
        <taxon>rosids</taxon>
        <taxon>fabids</taxon>
        <taxon>Fabales</taxon>
        <taxon>Fabaceae</taxon>
        <taxon>Papilionoideae</taxon>
        <taxon>50 kb inversion clade</taxon>
        <taxon>genistoids sensu lato</taxon>
        <taxon>core genistoids</taxon>
        <taxon>Genisteae</taxon>
        <taxon>Lupinus</taxon>
    </lineage>
</organism>
<feature type="repeat" description="PPR" evidence="3">
    <location>
        <begin position="368"/>
        <end position="402"/>
    </location>
</feature>
<feature type="repeat" description="PPR" evidence="3">
    <location>
        <begin position="508"/>
        <end position="543"/>
    </location>
</feature>
<feature type="repeat" description="PPR" evidence="3">
    <location>
        <begin position="403"/>
        <end position="437"/>
    </location>
</feature>
<accession>A0AAV1Y8S2</accession>
<name>A0AAV1Y8S2_LUPLU</name>
<comment type="caution">
    <text evidence="4">The sequence shown here is derived from an EMBL/GenBank/DDBJ whole genome shotgun (WGS) entry which is preliminary data.</text>
</comment>
<comment type="similarity">
    <text evidence="1">Belongs to the PPR family. P subfamily.</text>
</comment>
<reference evidence="4 5" key="1">
    <citation type="submission" date="2024-03" db="EMBL/GenBank/DDBJ databases">
        <authorList>
            <person name="Martinez-Hernandez J."/>
        </authorList>
    </citation>
    <scope>NUCLEOTIDE SEQUENCE [LARGE SCALE GENOMIC DNA]</scope>
</reference>
<dbReference type="Proteomes" id="UP001497480">
    <property type="component" value="Unassembled WGS sequence"/>
</dbReference>
<evidence type="ECO:0000256" key="3">
    <source>
        <dbReference type="PROSITE-ProRule" id="PRU00708"/>
    </source>
</evidence>
<dbReference type="Pfam" id="PF13041">
    <property type="entry name" value="PPR_2"/>
    <property type="match status" value="2"/>
</dbReference>
<protein>
    <recommendedName>
        <fullName evidence="6">Pentatricopeptide repeat-containing protein</fullName>
    </recommendedName>
</protein>
<evidence type="ECO:0000313" key="4">
    <source>
        <dbReference type="EMBL" id="CAL0329489.1"/>
    </source>
</evidence>
<dbReference type="PANTHER" id="PTHR47939">
    <property type="entry name" value="MEMBRANE-ASSOCIATED SALT-INDUCIBLE PROTEIN-LIKE"/>
    <property type="match status" value="1"/>
</dbReference>
<evidence type="ECO:0000313" key="5">
    <source>
        <dbReference type="Proteomes" id="UP001497480"/>
    </source>
</evidence>
<dbReference type="InterPro" id="IPR002885">
    <property type="entry name" value="PPR_rpt"/>
</dbReference>
<dbReference type="PANTHER" id="PTHR47939:SF10">
    <property type="entry name" value="PENTACOTRIPEPTIDE-REPEAT REGION OF PRORP DOMAIN-CONTAINING PROTEIN"/>
    <property type="match status" value="1"/>
</dbReference>
<dbReference type="InterPro" id="IPR011990">
    <property type="entry name" value="TPR-like_helical_dom_sf"/>
</dbReference>
<dbReference type="InterPro" id="IPR050667">
    <property type="entry name" value="PPR-containing_protein"/>
</dbReference>
<dbReference type="NCBIfam" id="TIGR00756">
    <property type="entry name" value="PPR"/>
    <property type="match status" value="5"/>
</dbReference>
<keyword evidence="5" id="KW-1185">Reference proteome</keyword>